<sequence>MSNDALERLKKRQRPNVPSRDASLSSPSQDISTSRYQDTKTSRNQDAEISGNQDAEISRDQDAEISRNQDAEISGKPPEQLLTKQSTLRLEASLSQRLSEVCQDNGLSREVLIEALFEHYSNDPEAWQAILAEAKRRGERRMQMANLKRAKSMMQRFS</sequence>
<dbReference type="AlphaFoldDB" id="A0A951UD87"/>
<dbReference type="CDD" id="cd21138">
    <property type="entry name" value="McdB-like"/>
    <property type="match status" value="1"/>
</dbReference>
<accession>A0A951UD87</accession>
<feature type="compositionally biased region" description="Basic and acidic residues" evidence="1">
    <location>
        <begin position="56"/>
        <end position="70"/>
    </location>
</feature>
<dbReference type="InterPro" id="IPR049816">
    <property type="entry name" value="McdB"/>
</dbReference>
<evidence type="ECO:0000313" key="3">
    <source>
        <dbReference type="Proteomes" id="UP000753908"/>
    </source>
</evidence>
<feature type="compositionally biased region" description="Basic and acidic residues" evidence="1">
    <location>
        <begin position="37"/>
        <end position="46"/>
    </location>
</feature>
<organism evidence="2 3">
    <name type="scientific">Symplocastrum torsivum CPER-KK1</name>
    <dbReference type="NCBI Taxonomy" id="450513"/>
    <lineage>
        <taxon>Bacteria</taxon>
        <taxon>Bacillati</taxon>
        <taxon>Cyanobacteriota</taxon>
        <taxon>Cyanophyceae</taxon>
        <taxon>Oscillatoriophycideae</taxon>
        <taxon>Oscillatoriales</taxon>
        <taxon>Microcoleaceae</taxon>
        <taxon>Symplocastrum</taxon>
    </lineage>
</organism>
<dbReference type="Proteomes" id="UP000753908">
    <property type="component" value="Unassembled WGS sequence"/>
</dbReference>
<dbReference type="Pfam" id="PF26392">
    <property type="entry name" value="McdB"/>
    <property type="match status" value="1"/>
</dbReference>
<proteinExistence type="predicted"/>
<comment type="caution">
    <text evidence="2">The sequence shown here is derived from an EMBL/GenBank/DDBJ whole genome shotgun (WGS) entry which is preliminary data.</text>
</comment>
<gene>
    <name evidence="2" type="ORF">KME25_23740</name>
</gene>
<reference evidence="2" key="1">
    <citation type="submission" date="2021-05" db="EMBL/GenBank/DDBJ databases">
        <authorList>
            <person name="Pietrasiak N."/>
            <person name="Ward R."/>
            <person name="Stajich J.E."/>
            <person name="Kurbessoian T."/>
        </authorList>
    </citation>
    <scope>NUCLEOTIDE SEQUENCE</scope>
    <source>
        <strain evidence="2">CPER-KK1</strain>
    </source>
</reference>
<protein>
    <submittedName>
        <fullName evidence="2">Uncharacterized protein</fullName>
    </submittedName>
</protein>
<name>A0A951UD87_9CYAN</name>
<dbReference type="EMBL" id="JAHHIF010000041">
    <property type="protein sequence ID" value="MBW4547426.1"/>
    <property type="molecule type" value="Genomic_DNA"/>
</dbReference>
<reference evidence="2" key="2">
    <citation type="journal article" date="2022" name="Microbiol. Resour. Announc.">
        <title>Metagenome Sequencing to Explore Phylogenomics of Terrestrial Cyanobacteria.</title>
        <authorList>
            <person name="Ward R.D."/>
            <person name="Stajich J.E."/>
            <person name="Johansen J.R."/>
            <person name="Huntemann M."/>
            <person name="Clum A."/>
            <person name="Foster B."/>
            <person name="Foster B."/>
            <person name="Roux S."/>
            <person name="Palaniappan K."/>
            <person name="Varghese N."/>
            <person name="Mukherjee S."/>
            <person name="Reddy T.B.K."/>
            <person name="Daum C."/>
            <person name="Copeland A."/>
            <person name="Chen I.A."/>
            <person name="Ivanova N.N."/>
            <person name="Kyrpides N.C."/>
            <person name="Shapiro N."/>
            <person name="Eloe-Fadrosh E.A."/>
            <person name="Pietrasiak N."/>
        </authorList>
    </citation>
    <scope>NUCLEOTIDE SEQUENCE</scope>
    <source>
        <strain evidence="2">CPER-KK1</strain>
    </source>
</reference>
<feature type="region of interest" description="Disordered" evidence="1">
    <location>
        <begin position="1"/>
        <end position="83"/>
    </location>
</feature>
<feature type="compositionally biased region" description="Polar residues" evidence="1">
    <location>
        <begin position="22"/>
        <end position="36"/>
    </location>
</feature>
<evidence type="ECO:0000256" key="1">
    <source>
        <dbReference type="SAM" id="MobiDB-lite"/>
    </source>
</evidence>
<evidence type="ECO:0000313" key="2">
    <source>
        <dbReference type="EMBL" id="MBW4547426.1"/>
    </source>
</evidence>